<keyword evidence="2" id="KW-1185">Reference proteome</keyword>
<gene>
    <name evidence="1" type="ORF">ATJ97_1554</name>
</gene>
<evidence type="ECO:0000313" key="1">
    <source>
        <dbReference type="EMBL" id="PFG39059.1"/>
    </source>
</evidence>
<organism evidence="1 2">
    <name type="scientific">Georgenia soli</name>
    <dbReference type="NCBI Taxonomy" id="638953"/>
    <lineage>
        <taxon>Bacteria</taxon>
        <taxon>Bacillati</taxon>
        <taxon>Actinomycetota</taxon>
        <taxon>Actinomycetes</taxon>
        <taxon>Micrococcales</taxon>
        <taxon>Bogoriellaceae</taxon>
        <taxon>Georgenia</taxon>
    </lineage>
</organism>
<reference evidence="1 2" key="1">
    <citation type="submission" date="2017-10" db="EMBL/GenBank/DDBJ databases">
        <title>Sequencing the genomes of 1000 actinobacteria strains.</title>
        <authorList>
            <person name="Klenk H.-P."/>
        </authorList>
    </citation>
    <scope>NUCLEOTIDE SEQUENCE [LARGE SCALE GENOMIC DNA]</scope>
    <source>
        <strain evidence="1 2">DSM 21838</strain>
    </source>
</reference>
<dbReference type="EMBL" id="PDJI01000004">
    <property type="protein sequence ID" value="PFG39059.1"/>
    <property type="molecule type" value="Genomic_DNA"/>
</dbReference>
<name>A0A2A9ELG2_9MICO</name>
<accession>A0A2A9ELG2</accession>
<proteinExistence type="predicted"/>
<dbReference type="Proteomes" id="UP000222106">
    <property type="component" value="Unassembled WGS sequence"/>
</dbReference>
<dbReference type="AlphaFoldDB" id="A0A2A9ELG2"/>
<sequence length="86" mass="9358">MTYDLHRPACAYPGLLEQLAKFPASCQGLDSSCFVVAEGTADDVRDALVPHLHPGDGLIVTALTSSIASWTGLRPEARRWIHTHMN</sequence>
<evidence type="ECO:0000313" key="2">
    <source>
        <dbReference type="Proteomes" id="UP000222106"/>
    </source>
</evidence>
<comment type="caution">
    <text evidence="1">The sequence shown here is derived from an EMBL/GenBank/DDBJ whole genome shotgun (WGS) entry which is preliminary data.</text>
</comment>
<protein>
    <submittedName>
        <fullName evidence="1">Uncharacterized protein</fullName>
    </submittedName>
</protein>